<reference evidence="1 2" key="1">
    <citation type="journal article" date="2012" name="Nucleic Acids Res.">
        <title>Sequencing of the smallest Apicomplexan genome from the human pathogen Babesia microti.</title>
        <authorList>
            <person name="Cornillot E."/>
            <person name="Hadj-Kaddour K."/>
            <person name="Dassouli A."/>
            <person name="Noel B."/>
            <person name="Ranwez V."/>
            <person name="Vacherie B."/>
            <person name="Augagneur Y."/>
            <person name="Bres V."/>
            <person name="Duclos A."/>
            <person name="Randazzo S."/>
            <person name="Carcy B."/>
            <person name="Debierre-Grockiego F."/>
            <person name="Delbecq S."/>
            <person name="Moubri-Menage K."/>
            <person name="Shams-Eldin H."/>
            <person name="Usmani-Brown S."/>
            <person name="Bringaud F."/>
            <person name="Wincker P."/>
            <person name="Vivares C.P."/>
            <person name="Schwarz R.T."/>
            <person name="Schetters T.P."/>
            <person name="Krause P.J."/>
            <person name="Gorenflot A."/>
            <person name="Berry V."/>
            <person name="Barbe V."/>
            <person name="Ben Mamoun C."/>
        </authorList>
    </citation>
    <scope>NUCLEOTIDE SEQUENCE [LARGE SCALE GENOMIC DNA]</scope>
    <source>
        <strain evidence="1 2">RI</strain>
    </source>
</reference>
<name>I7J932_BABMR</name>
<evidence type="ECO:0000313" key="2">
    <source>
        <dbReference type="Proteomes" id="UP000002899"/>
    </source>
</evidence>
<gene>
    <name evidence="1" type="ORF">BmR1_04g07410</name>
</gene>
<reference evidence="1 2" key="3">
    <citation type="journal article" date="2016" name="Sci. Rep.">
        <title>Genome-wide diversity and gene expression profiling of Babesia microti isolates identify polymorphic genes that mediate host-pathogen interactions.</title>
        <authorList>
            <person name="Silva J.C."/>
            <person name="Cornillot E."/>
            <person name="McCracken C."/>
            <person name="Usmani-Brown S."/>
            <person name="Dwivedi A."/>
            <person name="Ifeonu O.O."/>
            <person name="Crabtree J."/>
            <person name="Gotia H.T."/>
            <person name="Virji A.Z."/>
            <person name="Reynes C."/>
            <person name="Colinge J."/>
            <person name="Kumar V."/>
            <person name="Lawres L."/>
            <person name="Pazzi J.E."/>
            <person name="Pablo J.V."/>
            <person name="Hung C."/>
            <person name="Brancato J."/>
            <person name="Kumari P."/>
            <person name="Orvis J."/>
            <person name="Tretina K."/>
            <person name="Chibucos M."/>
            <person name="Ott S."/>
            <person name="Sadzewicz L."/>
            <person name="Sengamalay N."/>
            <person name="Shetty A.C."/>
            <person name="Su Q."/>
            <person name="Tallon L."/>
            <person name="Fraser C.M."/>
            <person name="Frutos R."/>
            <person name="Molina D.M."/>
            <person name="Krause P.J."/>
            <person name="Ben Mamoun C."/>
        </authorList>
    </citation>
    <scope>NUCLEOTIDE SEQUENCE [LARGE SCALE GENOMIC DNA]</scope>
    <source>
        <strain evidence="1 2">RI</strain>
    </source>
</reference>
<dbReference type="VEuPathDB" id="PiroplasmaDB:BmR1_04g07410"/>
<sequence length="185" mass="22142">MIQLTNAPILYQGRYLPFIPSQFVTETINFFSDRQKISELLDLICSPLKPNDTLTDRREYQRHFEAYQYIRQLYRKKFDQHEFNAANCMWKALRSLPASLYQEAAQSETEFMPKELVFNNCYRDDILNSLTDYEREKFDNYSIINHLRFPHLDIKRKCPGLFWIKESKAVSKQKQALLAKKLKVK</sequence>
<dbReference type="GeneID" id="24426125"/>
<dbReference type="AlphaFoldDB" id="I7J932"/>
<dbReference type="RefSeq" id="XP_012650081.1">
    <property type="nucleotide sequence ID" value="XM_012794627.1"/>
</dbReference>
<dbReference type="EMBL" id="LN871599">
    <property type="protein sequence ID" value="CCF75673.1"/>
    <property type="molecule type" value="Genomic_DNA"/>
</dbReference>
<dbReference type="Proteomes" id="UP000002899">
    <property type="component" value="Chromosome IV"/>
</dbReference>
<protein>
    <submittedName>
        <fullName evidence="1">Uncharacterized protein</fullName>
    </submittedName>
</protein>
<evidence type="ECO:0000313" key="1">
    <source>
        <dbReference type="EMBL" id="CCF75673.1"/>
    </source>
</evidence>
<dbReference type="KEGG" id="bmic:BmR1_04g07410"/>
<keyword evidence="2" id="KW-1185">Reference proteome</keyword>
<accession>I7J932</accession>
<proteinExistence type="predicted"/>
<reference evidence="1 2" key="2">
    <citation type="journal article" date="2013" name="PLoS ONE">
        <title>Whole genome mapping and re-organization of the nuclear and mitochondrial genomes of Babesia microti isolates.</title>
        <authorList>
            <person name="Cornillot E."/>
            <person name="Dassouli A."/>
            <person name="Garg A."/>
            <person name="Pachikara N."/>
            <person name="Randazzo S."/>
            <person name="Depoix D."/>
            <person name="Carcy B."/>
            <person name="Delbecq S."/>
            <person name="Frutos R."/>
            <person name="Silva J.C."/>
            <person name="Sutton R."/>
            <person name="Krause P.J."/>
            <person name="Mamoun C.B."/>
        </authorList>
    </citation>
    <scope>NUCLEOTIDE SEQUENCE [LARGE SCALE GENOMIC DNA]</scope>
    <source>
        <strain evidence="1 2">RI</strain>
    </source>
</reference>
<dbReference type="OrthoDB" id="1668230at2759"/>
<organism evidence="1 2">
    <name type="scientific">Babesia microti (strain RI)</name>
    <dbReference type="NCBI Taxonomy" id="1133968"/>
    <lineage>
        <taxon>Eukaryota</taxon>
        <taxon>Sar</taxon>
        <taxon>Alveolata</taxon>
        <taxon>Apicomplexa</taxon>
        <taxon>Aconoidasida</taxon>
        <taxon>Piroplasmida</taxon>
        <taxon>Babesiidae</taxon>
        <taxon>Babesia</taxon>
    </lineage>
</organism>